<sequence length="279" mass="29049">MDTTPSTSASVSPASASGAASDPDSALVSAVAGALVSASRLPSPPPMDTLLAPYLPRLGASHHPQVIALAAADPALASPHTLLAYRRLVSPPSCLPSLLPLLPMLPYRNLLPLLLDFVPLDPLRHLHRHLLASLPTSALADAALSAYARLRHPHLAAQLLHSLRRRGPVRPSLQAANAVLSALARSPSTSPQVSLDAFRSLIALQLHPNHYTFNLLVHTTPTAPRAPSPTLSPRSPPCRVSASPQTSSPTTPSSTLIVAGAGTAGQDEEGGYRAHQGHV</sequence>
<dbReference type="AlphaFoldDB" id="A0A811QT93"/>
<feature type="region of interest" description="Disordered" evidence="1">
    <location>
        <begin position="1"/>
        <end position="22"/>
    </location>
</feature>
<evidence type="ECO:0008006" key="4">
    <source>
        <dbReference type="Google" id="ProtNLM"/>
    </source>
</evidence>
<evidence type="ECO:0000313" key="3">
    <source>
        <dbReference type="Proteomes" id="UP000604825"/>
    </source>
</evidence>
<gene>
    <name evidence="2" type="ORF">NCGR_LOCUS43538</name>
</gene>
<evidence type="ECO:0000313" key="2">
    <source>
        <dbReference type="EMBL" id="CAD6260102.1"/>
    </source>
</evidence>
<feature type="compositionally biased region" description="Low complexity" evidence="1">
    <location>
        <begin position="241"/>
        <end position="255"/>
    </location>
</feature>
<proteinExistence type="predicted"/>
<feature type="compositionally biased region" description="Low complexity" evidence="1">
    <location>
        <begin position="223"/>
        <end position="233"/>
    </location>
</feature>
<comment type="caution">
    <text evidence="2">The sequence shown here is derived from an EMBL/GenBank/DDBJ whole genome shotgun (WGS) entry which is preliminary data.</text>
</comment>
<dbReference type="Proteomes" id="UP000604825">
    <property type="component" value="Unassembled WGS sequence"/>
</dbReference>
<protein>
    <recommendedName>
        <fullName evidence="4">Pentatricopeptide repeat-containing protein</fullName>
    </recommendedName>
</protein>
<evidence type="ECO:0000256" key="1">
    <source>
        <dbReference type="SAM" id="MobiDB-lite"/>
    </source>
</evidence>
<dbReference type="InterPro" id="IPR011990">
    <property type="entry name" value="TPR-like_helical_dom_sf"/>
</dbReference>
<feature type="region of interest" description="Disordered" evidence="1">
    <location>
        <begin position="223"/>
        <end position="279"/>
    </location>
</feature>
<keyword evidence="3" id="KW-1185">Reference proteome</keyword>
<organism evidence="2 3">
    <name type="scientific">Miscanthus lutarioriparius</name>
    <dbReference type="NCBI Taxonomy" id="422564"/>
    <lineage>
        <taxon>Eukaryota</taxon>
        <taxon>Viridiplantae</taxon>
        <taxon>Streptophyta</taxon>
        <taxon>Embryophyta</taxon>
        <taxon>Tracheophyta</taxon>
        <taxon>Spermatophyta</taxon>
        <taxon>Magnoliopsida</taxon>
        <taxon>Liliopsida</taxon>
        <taxon>Poales</taxon>
        <taxon>Poaceae</taxon>
        <taxon>PACMAD clade</taxon>
        <taxon>Panicoideae</taxon>
        <taxon>Andropogonodae</taxon>
        <taxon>Andropogoneae</taxon>
        <taxon>Saccharinae</taxon>
        <taxon>Miscanthus</taxon>
    </lineage>
</organism>
<reference evidence="2" key="1">
    <citation type="submission" date="2020-10" db="EMBL/GenBank/DDBJ databases">
        <authorList>
            <person name="Han B."/>
            <person name="Lu T."/>
            <person name="Zhao Q."/>
            <person name="Huang X."/>
            <person name="Zhao Y."/>
        </authorList>
    </citation>
    <scope>NUCLEOTIDE SEQUENCE</scope>
</reference>
<accession>A0A811QT93</accession>
<dbReference type="EMBL" id="CAJGYO010000011">
    <property type="protein sequence ID" value="CAD6260102.1"/>
    <property type="molecule type" value="Genomic_DNA"/>
</dbReference>
<name>A0A811QT93_9POAL</name>
<dbReference type="Gene3D" id="1.25.40.10">
    <property type="entry name" value="Tetratricopeptide repeat domain"/>
    <property type="match status" value="1"/>
</dbReference>